<dbReference type="InterPro" id="IPR029068">
    <property type="entry name" value="Glyas_Bleomycin-R_OHBP_Dase"/>
</dbReference>
<dbReference type="Proteomes" id="UP001169006">
    <property type="component" value="Unassembled WGS sequence"/>
</dbReference>
<dbReference type="PROSITE" id="PS51819">
    <property type="entry name" value="VOC"/>
    <property type="match status" value="2"/>
</dbReference>
<evidence type="ECO:0000259" key="1">
    <source>
        <dbReference type="PROSITE" id="PS51819"/>
    </source>
</evidence>
<dbReference type="PANTHER" id="PTHR33993:SF14">
    <property type="entry name" value="GB|AAF24581.1"/>
    <property type="match status" value="1"/>
</dbReference>
<accession>A0ABT8SSN2</accession>
<proteinExistence type="predicted"/>
<evidence type="ECO:0000313" key="3">
    <source>
        <dbReference type="Proteomes" id="UP001169006"/>
    </source>
</evidence>
<feature type="domain" description="VOC" evidence="1">
    <location>
        <begin position="8"/>
        <end position="131"/>
    </location>
</feature>
<dbReference type="Pfam" id="PF00903">
    <property type="entry name" value="Glyoxalase"/>
    <property type="match status" value="2"/>
</dbReference>
<protein>
    <submittedName>
        <fullName evidence="2">VOC family protein</fullName>
    </submittedName>
</protein>
<dbReference type="InterPro" id="IPR037523">
    <property type="entry name" value="VOC_core"/>
</dbReference>
<dbReference type="EMBL" id="JAUKWQ010000001">
    <property type="protein sequence ID" value="MDO1581430.1"/>
    <property type="molecule type" value="Genomic_DNA"/>
</dbReference>
<sequence>MPSQYHGKFIWCELMTTDMAAARAFYSAVVGWEASSMPMPGVEGAEYGIFGIKVGERDRGVAGMMVIPPEMAGQMPPNWTGYVAVDDVDATAKAFAEAGGAVRRPPQDIPDIGRFAVVADPHGAVICIMTPAPMDTPPPEVAPGTPGLVGWHELYAGNGEEALSFYGAMFGWVKHHEFDMGPMGKYLIFAHQGEAVGGMMTRPPQVPVACWSNYFSVPSVEAALATIQARGGSVVHGPQEVPGDSVILQAIDPQGAHFALVGPK</sequence>
<dbReference type="PANTHER" id="PTHR33993">
    <property type="entry name" value="GLYOXALASE-RELATED"/>
    <property type="match status" value="1"/>
</dbReference>
<dbReference type="InterPro" id="IPR052164">
    <property type="entry name" value="Anthracycline_SecMetBiosynth"/>
</dbReference>
<feature type="domain" description="VOC" evidence="1">
    <location>
        <begin position="147"/>
        <end position="263"/>
    </location>
</feature>
<dbReference type="RefSeq" id="WP_302075538.1">
    <property type="nucleotide sequence ID" value="NZ_JAUKWQ010000001.1"/>
</dbReference>
<evidence type="ECO:0000313" key="2">
    <source>
        <dbReference type="EMBL" id="MDO1581430.1"/>
    </source>
</evidence>
<organism evidence="2 3">
    <name type="scientific">Rhizobium oryzicola</name>
    <dbReference type="NCBI Taxonomy" id="1232668"/>
    <lineage>
        <taxon>Bacteria</taxon>
        <taxon>Pseudomonadati</taxon>
        <taxon>Pseudomonadota</taxon>
        <taxon>Alphaproteobacteria</taxon>
        <taxon>Hyphomicrobiales</taxon>
        <taxon>Rhizobiaceae</taxon>
        <taxon>Rhizobium/Agrobacterium group</taxon>
        <taxon>Rhizobium</taxon>
    </lineage>
</organism>
<name>A0ABT8SSN2_9HYPH</name>
<reference evidence="2" key="2">
    <citation type="submission" date="2023-07" db="EMBL/GenBank/DDBJ databases">
        <authorList>
            <person name="Sun H."/>
        </authorList>
    </citation>
    <scope>NUCLEOTIDE SEQUENCE</scope>
    <source>
        <strain evidence="2">05753</strain>
    </source>
</reference>
<dbReference type="InterPro" id="IPR004360">
    <property type="entry name" value="Glyas_Fos-R_dOase_dom"/>
</dbReference>
<dbReference type="SUPFAM" id="SSF54593">
    <property type="entry name" value="Glyoxalase/Bleomycin resistance protein/Dihydroxybiphenyl dioxygenase"/>
    <property type="match status" value="2"/>
</dbReference>
<keyword evidence="3" id="KW-1185">Reference proteome</keyword>
<reference evidence="2" key="1">
    <citation type="journal article" date="2015" name="Int. J. Syst. Evol. Microbiol.">
        <title>Rhizobium oryzicola sp. nov., potential plant-growth-promoting endophytic bacteria isolated from rice roots.</title>
        <authorList>
            <person name="Zhang X.X."/>
            <person name="Gao J.S."/>
            <person name="Cao Y.H."/>
            <person name="Sheirdil R.A."/>
            <person name="Wang X.C."/>
            <person name="Zhang L."/>
        </authorList>
    </citation>
    <scope>NUCLEOTIDE SEQUENCE</scope>
    <source>
        <strain evidence="2">05753</strain>
    </source>
</reference>
<comment type="caution">
    <text evidence="2">The sequence shown here is derived from an EMBL/GenBank/DDBJ whole genome shotgun (WGS) entry which is preliminary data.</text>
</comment>
<gene>
    <name evidence="2" type="ORF">Q2T52_04910</name>
</gene>
<dbReference type="CDD" id="cd07247">
    <property type="entry name" value="SgaA_N_like"/>
    <property type="match status" value="2"/>
</dbReference>
<dbReference type="Gene3D" id="3.10.180.10">
    <property type="entry name" value="2,3-Dihydroxybiphenyl 1,2-Dioxygenase, domain 1"/>
    <property type="match status" value="2"/>
</dbReference>